<proteinExistence type="predicted"/>
<keyword evidence="1" id="KW-0175">Coiled coil</keyword>
<comment type="caution">
    <text evidence="3">The sequence shown here is derived from an EMBL/GenBank/DDBJ whole genome shotgun (WGS) entry which is preliminary data.</text>
</comment>
<gene>
    <name evidence="3" type="ORF">JJQ60_09900</name>
</gene>
<dbReference type="Proteomes" id="UP000651057">
    <property type="component" value="Unassembled WGS sequence"/>
</dbReference>
<reference evidence="3" key="1">
    <citation type="submission" date="2021-01" db="EMBL/GenBank/DDBJ databases">
        <authorList>
            <person name="Zhong Y.L."/>
        </authorList>
    </citation>
    <scope>NUCLEOTIDE SEQUENCE</scope>
    <source>
        <strain evidence="3">KCTC 23302</strain>
    </source>
</reference>
<sequence>MKNVNTNTILQIVALLFLLIIGYMTFSSGSNWKIIKSELERVRKELEISKDTLAATKTKLKNSLKEINKLKLQKDLVTHKRDSLLVDFGQKNAIDWKQKMELQDSLKVIQDKITVETKLLDSLFGL</sequence>
<keyword evidence="2" id="KW-0472">Membrane</keyword>
<protein>
    <submittedName>
        <fullName evidence="3">Uncharacterized protein</fullName>
    </submittedName>
</protein>
<feature type="coiled-coil region" evidence="1">
    <location>
        <begin position="36"/>
        <end position="73"/>
    </location>
</feature>
<evidence type="ECO:0000256" key="2">
    <source>
        <dbReference type="SAM" id="Phobius"/>
    </source>
</evidence>
<keyword evidence="2" id="KW-0812">Transmembrane</keyword>
<organism evidence="3 4">
    <name type="scientific">Aquimarina mytili</name>
    <dbReference type="NCBI Taxonomy" id="874423"/>
    <lineage>
        <taxon>Bacteria</taxon>
        <taxon>Pseudomonadati</taxon>
        <taxon>Bacteroidota</taxon>
        <taxon>Flavobacteriia</taxon>
        <taxon>Flavobacteriales</taxon>
        <taxon>Flavobacteriaceae</taxon>
        <taxon>Aquimarina</taxon>
    </lineage>
</organism>
<dbReference type="EMBL" id="JAERQJ010000003">
    <property type="protein sequence ID" value="MBL0683829.1"/>
    <property type="molecule type" value="Genomic_DNA"/>
</dbReference>
<evidence type="ECO:0000256" key="1">
    <source>
        <dbReference type="SAM" id="Coils"/>
    </source>
</evidence>
<accession>A0A937D5Z3</accession>
<name>A0A937D5Z3_9FLAO</name>
<evidence type="ECO:0000313" key="4">
    <source>
        <dbReference type="Proteomes" id="UP000651057"/>
    </source>
</evidence>
<feature type="transmembrane region" description="Helical" evidence="2">
    <location>
        <begin position="6"/>
        <end position="26"/>
    </location>
</feature>
<keyword evidence="2" id="KW-1133">Transmembrane helix</keyword>
<dbReference type="AlphaFoldDB" id="A0A937D5Z3"/>
<dbReference type="RefSeq" id="WP_201919188.1">
    <property type="nucleotide sequence ID" value="NZ_BAABAX010000005.1"/>
</dbReference>
<keyword evidence="4" id="KW-1185">Reference proteome</keyword>
<evidence type="ECO:0000313" key="3">
    <source>
        <dbReference type="EMBL" id="MBL0683829.1"/>
    </source>
</evidence>